<evidence type="ECO:0000313" key="3">
    <source>
        <dbReference type="Proteomes" id="UP000588098"/>
    </source>
</evidence>
<dbReference type="RefSeq" id="WP_184579557.1">
    <property type="nucleotide sequence ID" value="NZ_JACHJL010000029.1"/>
</dbReference>
<sequence length="67" mass="7605">MTKYRLKVLKDTHLTRMEETTLASARTSQVSWWNPADDRAPRPRPPRPLLRPIAHALATEIAKGTGQ</sequence>
<protein>
    <submittedName>
        <fullName evidence="2">Uncharacterized protein</fullName>
    </submittedName>
</protein>
<reference evidence="2 3" key="1">
    <citation type="submission" date="2020-08" db="EMBL/GenBank/DDBJ databases">
        <title>Genomic Encyclopedia of Type Strains, Phase III (KMG-III): the genomes of soil and plant-associated and newly described type strains.</title>
        <authorList>
            <person name="Whitman W."/>
        </authorList>
    </citation>
    <scope>NUCLEOTIDE SEQUENCE [LARGE SCALE GENOMIC DNA]</scope>
    <source>
        <strain evidence="2 3">CECT 8305</strain>
    </source>
</reference>
<name>A0A7W9V217_9ACTN</name>
<comment type="caution">
    <text evidence="2">The sequence shown here is derived from an EMBL/GenBank/DDBJ whole genome shotgun (WGS) entry which is preliminary data.</text>
</comment>
<gene>
    <name evidence="2" type="ORF">FHS42_006971</name>
</gene>
<organism evidence="2 3">
    <name type="scientific">Streptomyces zagrosensis</name>
    <dbReference type="NCBI Taxonomy" id="1042984"/>
    <lineage>
        <taxon>Bacteria</taxon>
        <taxon>Bacillati</taxon>
        <taxon>Actinomycetota</taxon>
        <taxon>Actinomycetes</taxon>
        <taxon>Kitasatosporales</taxon>
        <taxon>Streptomycetaceae</taxon>
        <taxon>Streptomyces</taxon>
    </lineage>
</organism>
<evidence type="ECO:0000256" key="1">
    <source>
        <dbReference type="SAM" id="MobiDB-lite"/>
    </source>
</evidence>
<dbReference type="EMBL" id="JACHJL010000029">
    <property type="protein sequence ID" value="MBB5939873.1"/>
    <property type="molecule type" value="Genomic_DNA"/>
</dbReference>
<dbReference type="AlphaFoldDB" id="A0A7W9V217"/>
<dbReference type="Proteomes" id="UP000588098">
    <property type="component" value="Unassembled WGS sequence"/>
</dbReference>
<feature type="region of interest" description="Disordered" evidence="1">
    <location>
        <begin position="20"/>
        <end position="52"/>
    </location>
</feature>
<feature type="compositionally biased region" description="Polar residues" evidence="1">
    <location>
        <begin position="21"/>
        <end position="32"/>
    </location>
</feature>
<evidence type="ECO:0000313" key="2">
    <source>
        <dbReference type="EMBL" id="MBB5939873.1"/>
    </source>
</evidence>
<proteinExistence type="predicted"/>
<accession>A0A7W9V217</accession>
<keyword evidence="3" id="KW-1185">Reference proteome</keyword>